<name>A0A4Y7SF47_COPMI</name>
<dbReference type="EMBL" id="QPFP01000139">
    <property type="protein sequence ID" value="TEB20445.1"/>
    <property type="molecule type" value="Genomic_DNA"/>
</dbReference>
<sequence length="281" mass="31315">MAPSTLPVEIIDNIVGKLAQGPRTSYIRDLLSCCMTSRVFVQPSQPRIFRYVTLLSPPVARISRSNLVVHAQTYRTFDRTLHFVGIVAANPRLGEYVEDLTYELASVPHYSLEKDRQERDRVLEAMDLLPNITAFTLGVHNAEEDSSLALAISMTDLRTEHAVLSLIRRAKVRTVSLRFISDFDIDFLSAVMSAVGHLSLCRCSLAGMGSDDEEGIDGALELYRPRACALPERLHLRSLVCDADSLERCINVYLGLEAERTRSASTPGSLNQPREAGPFHW</sequence>
<dbReference type="Proteomes" id="UP000298030">
    <property type="component" value="Unassembled WGS sequence"/>
</dbReference>
<evidence type="ECO:0000313" key="2">
    <source>
        <dbReference type="Proteomes" id="UP000298030"/>
    </source>
</evidence>
<organism evidence="1 2">
    <name type="scientific">Coprinellus micaceus</name>
    <name type="common">Glistening ink-cap mushroom</name>
    <name type="synonym">Coprinus micaceus</name>
    <dbReference type="NCBI Taxonomy" id="71717"/>
    <lineage>
        <taxon>Eukaryota</taxon>
        <taxon>Fungi</taxon>
        <taxon>Dikarya</taxon>
        <taxon>Basidiomycota</taxon>
        <taxon>Agaricomycotina</taxon>
        <taxon>Agaricomycetes</taxon>
        <taxon>Agaricomycetidae</taxon>
        <taxon>Agaricales</taxon>
        <taxon>Agaricineae</taxon>
        <taxon>Psathyrellaceae</taxon>
        <taxon>Coprinellus</taxon>
    </lineage>
</organism>
<dbReference type="OrthoDB" id="2788229at2759"/>
<keyword evidence="2" id="KW-1185">Reference proteome</keyword>
<evidence type="ECO:0000313" key="1">
    <source>
        <dbReference type="EMBL" id="TEB20445.1"/>
    </source>
</evidence>
<proteinExistence type="predicted"/>
<comment type="caution">
    <text evidence="1">The sequence shown here is derived from an EMBL/GenBank/DDBJ whole genome shotgun (WGS) entry which is preliminary data.</text>
</comment>
<dbReference type="AlphaFoldDB" id="A0A4Y7SF47"/>
<accession>A0A4Y7SF47</accession>
<evidence type="ECO:0008006" key="3">
    <source>
        <dbReference type="Google" id="ProtNLM"/>
    </source>
</evidence>
<protein>
    <recommendedName>
        <fullName evidence="3">F-box domain-containing protein</fullName>
    </recommendedName>
</protein>
<gene>
    <name evidence="1" type="ORF">FA13DRAFT_211100</name>
</gene>
<reference evidence="1 2" key="1">
    <citation type="journal article" date="2019" name="Nat. Ecol. Evol.">
        <title>Megaphylogeny resolves global patterns of mushroom evolution.</title>
        <authorList>
            <person name="Varga T."/>
            <person name="Krizsan K."/>
            <person name="Foldi C."/>
            <person name="Dima B."/>
            <person name="Sanchez-Garcia M."/>
            <person name="Sanchez-Ramirez S."/>
            <person name="Szollosi G.J."/>
            <person name="Szarkandi J.G."/>
            <person name="Papp V."/>
            <person name="Albert L."/>
            <person name="Andreopoulos W."/>
            <person name="Angelini C."/>
            <person name="Antonin V."/>
            <person name="Barry K.W."/>
            <person name="Bougher N.L."/>
            <person name="Buchanan P."/>
            <person name="Buyck B."/>
            <person name="Bense V."/>
            <person name="Catcheside P."/>
            <person name="Chovatia M."/>
            <person name="Cooper J."/>
            <person name="Damon W."/>
            <person name="Desjardin D."/>
            <person name="Finy P."/>
            <person name="Geml J."/>
            <person name="Haridas S."/>
            <person name="Hughes K."/>
            <person name="Justo A."/>
            <person name="Karasinski D."/>
            <person name="Kautmanova I."/>
            <person name="Kiss B."/>
            <person name="Kocsube S."/>
            <person name="Kotiranta H."/>
            <person name="LaButti K.M."/>
            <person name="Lechner B.E."/>
            <person name="Liimatainen K."/>
            <person name="Lipzen A."/>
            <person name="Lukacs Z."/>
            <person name="Mihaltcheva S."/>
            <person name="Morgado L.N."/>
            <person name="Niskanen T."/>
            <person name="Noordeloos M.E."/>
            <person name="Ohm R.A."/>
            <person name="Ortiz-Santana B."/>
            <person name="Ovrebo C."/>
            <person name="Racz N."/>
            <person name="Riley R."/>
            <person name="Savchenko A."/>
            <person name="Shiryaev A."/>
            <person name="Soop K."/>
            <person name="Spirin V."/>
            <person name="Szebenyi C."/>
            <person name="Tomsovsky M."/>
            <person name="Tulloss R.E."/>
            <person name="Uehling J."/>
            <person name="Grigoriev I.V."/>
            <person name="Vagvolgyi C."/>
            <person name="Papp T."/>
            <person name="Martin F.M."/>
            <person name="Miettinen O."/>
            <person name="Hibbett D.S."/>
            <person name="Nagy L.G."/>
        </authorList>
    </citation>
    <scope>NUCLEOTIDE SEQUENCE [LARGE SCALE GENOMIC DNA]</scope>
    <source>
        <strain evidence="1 2">FP101781</strain>
    </source>
</reference>